<dbReference type="InterPro" id="IPR028431">
    <property type="entry name" value="NADP_DH_HndA-like"/>
</dbReference>
<protein>
    <submittedName>
        <fullName evidence="4">NAD(P)H-dependent oxidoreductase subunit E</fullName>
    </submittedName>
</protein>
<dbReference type="PANTHER" id="PTHR43342:SF1">
    <property type="entry name" value="BIFURCATING [FEFE] HYDROGENASE GAMMA SUBUNIT"/>
    <property type="match status" value="1"/>
</dbReference>
<comment type="caution">
    <text evidence="4">The sequence shown here is derived from an EMBL/GenBank/DDBJ whole genome shotgun (WGS) entry which is preliminary data.</text>
</comment>
<evidence type="ECO:0000313" key="5">
    <source>
        <dbReference type="Proteomes" id="UP000777265"/>
    </source>
</evidence>
<dbReference type="Pfam" id="PF01257">
    <property type="entry name" value="2Fe-2S_thioredx"/>
    <property type="match status" value="1"/>
</dbReference>
<dbReference type="InterPro" id="IPR041921">
    <property type="entry name" value="NuoE_N"/>
</dbReference>
<reference evidence="4" key="1">
    <citation type="journal article" date="2020" name="Biotechnol. Biofuels">
        <title>New insights from the biogas microbiome by comprehensive genome-resolved metagenomics of nearly 1600 species originating from multiple anaerobic digesters.</title>
        <authorList>
            <person name="Campanaro S."/>
            <person name="Treu L."/>
            <person name="Rodriguez-R L.M."/>
            <person name="Kovalovszki A."/>
            <person name="Ziels R.M."/>
            <person name="Maus I."/>
            <person name="Zhu X."/>
            <person name="Kougias P.G."/>
            <person name="Basile A."/>
            <person name="Luo G."/>
            <person name="Schluter A."/>
            <person name="Konstantinidis K.T."/>
            <person name="Angelidaki I."/>
        </authorList>
    </citation>
    <scope>NUCLEOTIDE SEQUENCE</scope>
    <source>
        <strain evidence="4">AS06rmzACSIP_7</strain>
    </source>
</reference>
<evidence type="ECO:0000256" key="3">
    <source>
        <dbReference type="ARBA" id="ARBA00023014"/>
    </source>
</evidence>
<keyword evidence="1" id="KW-0479">Metal-binding</keyword>
<dbReference type="EMBL" id="JAAYEE010000233">
    <property type="protein sequence ID" value="NLW36306.1"/>
    <property type="molecule type" value="Genomic_DNA"/>
</dbReference>
<dbReference type="Gene3D" id="3.40.30.10">
    <property type="entry name" value="Glutaredoxin"/>
    <property type="match status" value="1"/>
</dbReference>
<organism evidence="4 5">
    <name type="scientific">Syntrophorhabdus aromaticivorans</name>
    <dbReference type="NCBI Taxonomy" id="328301"/>
    <lineage>
        <taxon>Bacteria</taxon>
        <taxon>Pseudomonadati</taxon>
        <taxon>Thermodesulfobacteriota</taxon>
        <taxon>Syntrophorhabdia</taxon>
        <taxon>Syntrophorhabdales</taxon>
        <taxon>Syntrophorhabdaceae</taxon>
        <taxon>Syntrophorhabdus</taxon>
    </lineage>
</organism>
<reference evidence="4" key="2">
    <citation type="submission" date="2020-01" db="EMBL/GenBank/DDBJ databases">
        <authorList>
            <person name="Campanaro S."/>
        </authorList>
    </citation>
    <scope>NUCLEOTIDE SEQUENCE</scope>
    <source>
        <strain evidence="4">AS06rmzACSIP_7</strain>
    </source>
</reference>
<gene>
    <name evidence="4" type="ORF">GXY80_12655</name>
</gene>
<dbReference type="InterPro" id="IPR036249">
    <property type="entry name" value="Thioredoxin-like_sf"/>
</dbReference>
<dbReference type="CDD" id="cd03064">
    <property type="entry name" value="TRX_Fd_NuoE"/>
    <property type="match status" value="1"/>
</dbReference>
<dbReference type="GO" id="GO:0046872">
    <property type="term" value="F:metal ion binding"/>
    <property type="evidence" value="ECO:0007669"/>
    <property type="project" value="UniProtKB-KW"/>
</dbReference>
<dbReference type="InterPro" id="IPR042128">
    <property type="entry name" value="NuoE_dom"/>
</dbReference>
<evidence type="ECO:0000256" key="2">
    <source>
        <dbReference type="ARBA" id="ARBA00023004"/>
    </source>
</evidence>
<evidence type="ECO:0000256" key="1">
    <source>
        <dbReference type="ARBA" id="ARBA00022723"/>
    </source>
</evidence>
<accession>A0A971M6Y3</accession>
<sequence>METENILDIIRKSQGKAAIISILEDIQEKYTYLPEEALRLVATETGCSLTDVYGVATFYKAFSLKPRGKHCVSACLGTACHVRGAETVVAEFKGQLNLQPGETTPDNEITFETVNCLGACALGPIVVSDGHYHANVTKREVKDIIKATREGTHGSGGASKDYEFSFEASCPQCGQSLIDAAYRIDGHPSIRIDVMTDVGTGWMRIPSLYGNFVKILEHAAPEDALLTPLCPHCGANLQGKLGCLECNAPMGTMNVDGGAGIISICSRKGCNGHILTLNGATI</sequence>
<evidence type="ECO:0000313" key="4">
    <source>
        <dbReference type="EMBL" id="NLW36306.1"/>
    </source>
</evidence>
<keyword evidence="2" id="KW-0408">Iron</keyword>
<dbReference type="Gene3D" id="1.10.10.1590">
    <property type="entry name" value="NADH-quinone oxidoreductase subunit E"/>
    <property type="match status" value="1"/>
</dbReference>
<dbReference type="AlphaFoldDB" id="A0A971M6Y3"/>
<dbReference type="GO" id="GO:0051536">
    <property type="term" value="F:iron-sulfur cluster binding"/>
    <property type="evidence" value="ECO:0007669"/>
    <property type="project" value="UniProtKB-KW"/>
</dbReference>
<dbReference type="Proteomes" id="UP000777265">
    <property type="component" value="Unassembled WGS sequence"/>
</dbReference>
<dbReference type="SUPFAM" id="SSF52833">
    <property type="entry name" value="Thioredoxin-like"/>
    <property type="match status" value="1"/>
</dbReference>
<name>A0A971M6Y3_9BACT</name>
<proteinExistence type="predicted"/>
<dbReference type="PANTHER" id="PTHR43342">
    <property type="entry name" value="NADH-QUINONE OXIDOREDUCTASE, E SUBUNIT"/>
    <property type="match status" value="1"/>
</dbReference>
<keyword evidence="3" id="KW-0411">Iron-sulfur</keyword>